<dbReference type="SUPFAM" id="SSF47240">
    <property type="entry name" value="Ferritin-like"/>
    <property type="match status" value="1"/>
</dbReference>
<dbReference type="EMBL" id="CP012600">
    <property type="protein sequence ID" value="ALC80296.1"/>
    <property type="molecule type" value="Genomic_DNA"/>
</dbReference>
<dbReference type="PANTHER" id="PTHR42932:SF1">
    <property type="entry name" value="GENERAL STRESS PROTEIN 20U"/>
    <property type="match status" value="1"/>
</dbReference>
<protein>
    <submittedName>
        <fullName evidence="4">General stress protein</fullName>
    </submittedName>
</protein>
<dbReference type="PANTHER" id="PTHR42932">
    <property type="entry name" value="GENERAL STRESS PROTEIN 20U"/>
    <property type="match status" value="1"/>
</dbReference>
<dbReference type="Proteomes" id="UP000067625">
    <property type="component" value="Chromosome"/>
</dbReference>
<accession>A0A0M3R8U6</accession>
<dbReference type="InterPro" id="IPR008331">
    <property type="entry name" value="Ferritin_DPS_dom"/>
</dbReference>
<gene>
    <name evidence="4" type="ORF">AM592_00780</name>
</gene>
<proteinExistence type="inferred from homology"/>
<evidence type="ECO:0000313" key="5">
    <source>
        <dbReference type="Proteomes" id="UP000067625"/>
    </source>
</evidence>
<evidence type="ECO:0000256" key="2">
    <source>
        <dbReference type="RuleBase" id="RU003875"/>
    </source>
</evidence>
<dbReference type="PROSITE" id="PS00818">
    <property type="entry name" value="DPS_1"/>
    <property type="match status" value="1"/>
</dbReference>
<comment type="similarity">
    <text evidence="1 2">Belongs to the Dps family.</text>
</comment>
<organism evidence="4 5">
    <name type="scientific">Bacillus gobiensis</name>
    <dbReference type="NCBI Taxonomy" id="1441095"/>
    <lineage>
        <taxon>Bacteria</taxon>
        <taxon>Bacillati</taxon>
        <taxon>Bacillota</taxon>
        <taxon>Bacilli</taxon>
        <taxon>Bacillales</taxon>
        <taxon>Bacillaceae</taxon>
        <taxon>Bacillus</taxon>
    </lineage>
</organism>
<evidence type="ECO:0000313" key="4">
    <source>
        <dbReference type="EMBL" id="ALC80296.1"/>
    </source>
</evidence>
<dbReference type="GO" id="GO:0016722">
    <property type="term" value="F:oxidoreductase activity, acting on metal ions"/>
    <property type="evidence" value="ECO:0007669"/>
    <property type="project" value="InterPro"/>
</dbReference>
<dbReference type="GO" id="GO:0008199">
    <property type="term" value="F:ferric iron binding"/>
    <property type="evidence" value="ECO:0007669"/>
    <property type="project" value="InterPro"/>
</dbReference>
<dbReference type="RefSeq" id="WP_053602021.1">
    <property type="nucleotide sequence ID" value="NZ_CP012600.1"/>
</dbReference>
<dbReference type="InterPro" id="IPR012347">
    <property type="entry name" value="Ferritin-like"/>
</dbReference>
<dbReference type="PATRIC" id="fig|1441095.3.peg.175"/>
<dbReference type="PRINTS" id="PR01346">
    <property type="entry name" value="HELNAPAPROT"/>
</dbReference>
<dbReference type="AlphaFoldDB" id="A0A0M3R8U6"/>
<dbReference type="InterPro" id="IPR023188">
    <property type="entry name" value="DPS_DNA-bd_CS"/>
</dbReference>
<dbReference type="Pfam" id="PF00210">
    <property type="entry name" value="Ferritin"/>
    <property type="match status" value="1"/>
</dbReference>
<dbReference type="Gene3D" id="1.20.1260.10">
    <property type="match status" value="1"/>
</dbReference>
<evidence type="ECO:0000256" key="1">
    <source>
        <dbReference type="ARBA" id="ARBA00009497"/>
    </source>
</evidence>
<name>A0A0M3R8U6_9BACI</name>
<reference evidence="4 5" key="2">
    <citation type="journal article" date="2016" name="Int. J. Syst. Evol. Microbiol.">
        <title>Bacillus gobiensis sp. nov., isolated from a soil sample.</title>
        <authorList>
            <person name="Liu B."/>
            <person name="Liu G.H."/>
            <person name="Cetin S."/>
            <person name="Schumann P."/>
            <person name="Pan Z.Z."/>
            <person name="Chen Q.Q."/>
        </authorList>
    </citation>
    <scope>NUCLEOTIDE SEQUENCE [LARGE SCALE GENOMIC DNA]</scope>
    <source>
        <strain evidence="4 5">FJAT-4402</strain>
    </source>
</reference>
<dbReference type="InterPro" id="IPR009078">
    <property type="entry name" value="Ferritin-like_SF"/>
</dbReference>
<dbReference type="PROSITE" id="PS00819">
    <property type="entry name" value="DPS_2"/>
    <property type="match status" value="1"/>
</dbReference>
<sequence>METTVTLSVKEILNHQIANYNVLYTKLHQFHWYVKGPHFFTLHEKFEELYNEAAEAFDELAERLLSIGGKPFSTLSEYLANTSLVESTNVDRQSGEFVQELVENYEAIRNELIQAITVAGDEGDDVTEDLFIGLKANIDKHIWMLKAYLG</sequence>
<dbReference type="OrthoDB" id="9797023at2"/>
<keyword evidence="5" id="KW-1185">Reference proteome</keyword>
<dbReference type="PIRSF" id="PIRSF005900">
    <property type="entry name" value="Dps"/>
    <property type="match status" value="1"/>
</dbReference>
<reference evidence="5" key="1">
    <citation type="submission" date="2015-08" db="EMBL/GenBank/DDBJ databases">
        <title>Genome sequencing project for genomic taxonomy and phylogenomics of Bacillus-like bacteria.</title>
        <authorList>
            <person name="Liu B."/>
            <person name="Wang J."/>
            <person name="Zhu Y."/>
            <person name="Liu G."/>
            <person name="Chen Q."/>
            <person name="Chen Z."/>
            <person name="Lan J."/>
            <person name="Che J."/>
            <person name="Ge C."/>
            <person name="Shi H."/>
            <person name="Pan Z."/>
            <person name="Liu X."/>
        </authorList>
    </citation>
    <scope>NUCLEOTIDE SEQUENCE [LARGE SCALE GENOMIC DNA]</scope>
    <source>
        <strain evidence="5">FJAT-4402</strain>
    </source>
</reference>
<evidence type="ECO:0000259" key="3">
    <source>
        <dbReference type="Pfam" id="PF00210"/>
    </source>
</evidence>
<dbReference type="InterPro" id="IPR002177">
    <property type="entry name" value="DPS_DNA-bd"/>
</dbReference>
<feature type="domain" description="Ferritin/DPS" evidence="3">
    <location>
        <begin position="11"/>
        <end position="150"/>
    </location>
</feature>
<dbReference type="CDD" id="cd01043">
    <property type="entry name" value="DPS"/>
    <property type="match status" value="1"/>
</dbReference>
<dbReference type="STRING" id="1441095.AM592_00780"/>